<dbReference type="GO" id="GO:0006592">
    <property type="term" value="P:ornithine biosynthetic process"/>
    <property type="evidence" value="ECO:0007669"/>
    <property type="project" value="TreeGrafter"/>
</dbReference>
<keyword evidence="5 8" id="KW-0808">Transferase</keyword>
<comment type="subunit">
    <text evidence="3 8">Heterotetramer of two alpha and two beta chains.</text>
</comment>
<feature type="chain" id="PRO_5023496916" description="Arginine biosynthesis bifunctional protein ArgJ alpha chain" evidence="8">
    <location>
        <begin position="1"/>
        <end position="190"/>
    </location>
</feature>
<evidence type="ECO:0000256" key="8">
    <source>
        <dbReference type="HAMAP-Rule" id="MF_01106"/>
    </source>
</evidence>
<evidence type="ECO:0000256" key="7">
    <source>
        <dbReference type="ARBA" id="ARBA00023315"/>
    </source>
</evidence>
<dbReference type="Proteomes" id="UP000319010">
    <property type="component" value="Unassembled WGS sequence"/>
</dbReference>
<feature type="binding site" evidence="8">
    <location>
        <position position="393"/>
    </location>
    <ligand>
        <name>substrate</name>
    </ligand>
</feature>
<keyword evidence="6 8" id="KW-0068">Autocatalytic cleavage</keyword>
<dbReference type="AlphaFoldDB" id="A0A508A8U7"/>
<protein>
    <recommendedName>
        <fullName evidence="8">Arginine biosynthesis bifunctional protein ArgJ</fullName>
    </recommendedName>
    <domain>
        <recommendedName>
            <fullName evidence="8">Glutamate N-acetyltransferase</fullName>
            <ecNumber evidence="8">2.3.1.35</ecNumber>
        </recommendedName>
        <alternativeName>
            <fullName evidence="8">Ornithine acetyltransferase</fullName>
            <shortName evidence="8">OATase</shortName>
        </alternativeName>
        <alternativeName>
            <fullName evidence="8">Ornithine transacetylase</fullName>
        </alternativeName>
    </domain>
    <domain>
        <recommendedName>
            <fullName evidence="8">Amino-acid acetyltransferase</fullName>
            <ecNumber evidence="8">2.3.1.1</ecNumber>
        </recommendedName>
        <alternativeName>
            <fullName evidence="8">N-acetylglutamate synthase</fullName>
            <shortName evidence="8">AGSase</shortName>
        </alternativeName>
    </domain>
    <component>
        <recommendedName>
            <fullName evidence="8">Arginine biosynthesis bifunctional protein ArgJ alpha chain</fullName>
        </recommendedName>
    </component>
    <component>
        <recommendedName>
            <fullName evidence="8">Arginine biosynthesis bifunctional protein ArgJ beta chain</fullName>
        </recommendedName>
    </component>
</protein>
<dbReference type="RefSeq" id="WP_141423879.1">
    <property type="nucleotide sequence ID" value="NZ_JASPFB010000007.1"/>
</dbReference>
<dbReference type="Gene3D" id="3.10.20.340">
    <property type="entry name" value="ArgJ beta chain, C-terminal domain"/>
    <property type="match status" value="1"/>
</dbReference>
<dbReference type="NCBIfam" id="NF003802">
    <property type="entry name" value="PRK05388.1"/>
    <property type="match status" value="1"/>
</dbReference>
<feature type="binding site" evidence="8">
    <location>
        <position position="398"/>
    </location>
    <ligand>
        <name>substrate</name>
    </ligand>
</feature>
<keyword evidence="8" id="KW-0055">Arginine biosynthesis</keyword>
<dbReference type="PANTHER" id="PTHR23100">
    <property type="entry name" value="ARGININE BIOSYNTHESIS BIFUNCTIONAL PROTEIN ARGJ"/>
    <property type="match status" value="1"/>
</dbReference>
<feature type="binding site" evidence="8">
    <location>
        <position position="154"/>
    </location>
    <ligand>
        <name>substrate</name>
    </ligand>
</feature>
<evidence type="ECO:0000313" key="10">
    <source>
        <dbReference type="Proteomes" id="UP000319010"/>
    </source>
</evidence>
<dbReference type="EC" id="2.3.1.1" evidence="8"/>
<dbReference type="EC" id="2.3.1.35" evidence="8"/>
<evidence type="ECO:0000256" key="1">
    <source>
        <dbReference type="ARBA" id="ARBA00004496"/>
    </source>
</evidence>
<dbReference type="PANTHER" id="PTHR23100:SF0">
    <property type="entry name" value="ARGININE BIOSYNTHESIS BIFUNCTIONAL PROTEIN ARGJ, MITOCHONDRIAL"/>
    <property type="match status" value="1"/>
</dbReference>
<keyword evidence="7 8" id="KW-0012">Acyltransferase</keyword>
<comment type="function">
    <text evidence="8">Catalyzes two activities which are involved in the cyclic version of arginine biosynthesis: the synthesis of N-acetylglutamate from glutamate and acetyl-CoA as the acetyl donor, and of ornithine by transacetylation between N(2)-acetylornithine and glutamate.</text>
</comment>
<comment type="pathway">
    <text evidence="8">Amino-acid biosynthesis; L-arginine biosynthesis; N(2)-acetyl-L-ornithine from L-glutamate: step 1/4.</text>
</comment>
<feature type="site" description="Cleavage; by autolysis" evidence="8">
    <location>
        <begin position="190"/>
        <end position="191"/>
    </location>
</feature>
<dbReference type="GO" id="GO:0005737">
    <property type="term" value="C:cytoplasm"/>
    <property type="evidence" value="ECO:0007669"/>
    <property type="project" value="UniProtKB-SubCell"/>
</dbReference>
<evidence type="ECO:0000256" key="4">
    <source>
        <dbReference type="ARBA" id="ARBA00022490"/>
    </source>
</evidence>
<dbReference type="UniPathway" id="UPA00068">
    <property type="reaction ID" value="UER00106"/>
</dbReference>
<comment type="catalytic activity">
    <reaction evidence="8">
        <text>L-glutamate + acetyl-CoA = N-acetyl-L-glutamate + CoA + H(+)</text>
        <dbReference type="Rhea" id="RHEA:24292"/>
        <dbReference type="ChEBI" id="CHEBI:15378"/>
        <dbReference type="ChEBI" id="CHEBI:29985"/>
        <dbReference type="ChEBI" id="CHEBI:44337"/>
        <dbReference type="ChEBI" id="CHEBI:57287"/>
        <dbReference type="ChEBI" id="CHEBI:57288"/>
        <dbReference type="EC" id="2.3.1.1"/>
    </reaction>
</comment>
<dbReference type="InterPro" id="IPR042195">
    <property type="entry name" value="ArgJ_beta_C"/>
</dbReference>
<evidence type="ECO:0000313" key="9">
    <source>
        <dbReference type="EMBL" id="TQD44328.1"/>
    </source>
</evidence>
<feature type="binding site" evidence="8">
    <location>
        <position position="180"/>
    </location>
    <ligand>
        <name>substrate</name>
    </ligand>
</feature>
<dbReference type="Pfam" id="PF01960">
    <property type="entry name" value="ArgJ"/>
    <property type="match status" value="1"/>
</dbReference>
<sequence>MSVTAARGFRAAGVRAGLKTSGKPDLALVVNDGPLDTAAGVFTTNRVVAAPVVWSRRLLAGQEGGQPGRARAVVLNSGSANACTGSQGLRDTEATAARAAGLLGVEPGRVLVCSTGVIGERIDMPVLLEGLDVATLALADTPRAGTDAATAIMTTDTVSKEDTLTMGAGEEKWTIGGMIKGVGMLAPGLATMLAVLTTDAVLTPQEAQDALASVTARTVNRINSDGCMSTNDTVLLLASGASGNTPSRAEFEEALTGVMSRLGRRLVADAEGATHDIAITVSSAVSEAAAEAAARTVSSSNLLKCAVAGADPNWGRVLSQLGTVPEDVCPFDPEEVDVAINGVTIFRHGAPDQDRDSVDMSPRETRIDITLSAGQAEATVWTNDLTHGYVTINADYTT</sequence>
<accession>A0A508A8U7</accession>
<dbReference type="GO" id="GO:0006526">
    <property type="term" value="P:L-arginine biosynthetic process"/>
    <property type="evidence" value="ECO:0007669"/>
    <property type="project" value="UniProtKB-UniRule"/>
</dbReference>
<feature type="active site" description="Nucleophile" evidence="8">
    <location>
        <position position="191"/>
    </location>
</feature>
<dbReference type="GO" id="GO:0004358">
    <property type="term" value="F:L-glutamate N-acetyltransferase activity, acting on acetyl-L-ornithine as donor"/>
    <property type="evidence" value="ECO:0007669"/>
    <property type="project" value="UniProtKB-UniRule"/>
</dbReference>
<feature type="site" description="Involved in the stabilization of negative charge on the oxyanion by the formation of the oxyanion hole" evidence="8">
    <location>
        <position position="115"/>
    </location>
</feature>
<evidence type="ECO:0000256" key="3">
    <source>
        <dbReference type="ARBA" id="ARBA00011475"/>
    </source>
</evidence>
<evidence type="ECO:0000256" key="2">
    <source>
        <dbReference type="ARBA" id="ARBA00006774"/>
    </source>
</evidence>
<organism evidence="9 10">
    <name type="scientific">Actinomyces johnsonii</name>
    <dbReference type="NCBI Taxonomy" id="544581"/>
    <lineage>
        <taxon>Bacteria</taxon>
        <taxon>Bacillati</taxon>
        <taxon>Actinomycetota</taxon>
        <taxon>Actinomycetes</taxon>
        <taxon>Actinomycetales</taxon>
        <taxon>Actinomycetaceae</taxon>
        <taxon>Actinomyces</taxon>
    </lineage>
</organism>
<name>A0A508A8U7_9ACTO</name>
<comment type="caution">
    <text evidence="9">The sequence shown here is derived from an EMBL/GenBank/DDBJ whole genome shotgun (WGS) entry which is preliminary data.</text>
</comment>
<dbReference type="Gene3D" id="3.60.70.12">
    <property type="entry name" value="L-amino peptidase D-ALA esterase/amidase"/>
    <property type="match status" value="1"/>
</dbReference>
<comment type="subcellular location">
    <subcellularLocation>
        <location evidence="1 8">Cytoplasm</location>
    </subcellularLocation>
</comment>
<proteinExistence type="inferred from homology"/>
<dbReference type="EMBL" id="VICB01000004">
    <property type="protein sequence ID" value="TQD44328.1"/>
    <property type="molecule type" value="Genomic_DNA"/>
</dbReference>
<evidence type="ECO:0000256" key="5">
    <source>
        <dbReference type="ARBA" id="ARBA00022679"/>
    </source>
</evidence>
<keyword evidence="4 8" id="KW-0963">Cytoplasm</keyword>
<comment type="similarity">
    <text evidence="2 8">Belongs to the ArgJ family.</text>
</comment>
<keyword evidence="8" id="KW-0028">Amino-acid biosynthesis</keyword>
<dbReference type="FunFam" id="3.10.20.340:FF:000003">
    <property type="entry name" value="Arginine biosynthesis bifunctional protein ArgJ"/>
    <property type="match status" value="1"/>
</dbReference>
<reference evidence="9 10" key="1">
    <citation type="submission" date="2019-06" db="EMBL/GenBank/DDBJ databases">
        <title>Draft genome sequence of Actinomyces johnsonii CCUG 34287T.</title>
        <authorList>
            <person name="Salva-Serra F."/>
            <person name="Cardew S."/>
            <person name="Moore E."/>
        </authorList>
    </citation>
    <scope>NUCLEOTIDE SEQUENCE [LARGE SCALE GENOMIC DNA]</scope>
    <source>
        <strain evidence="9 10">CCUG 34287</strain>
    </source>
</reference>
<dbReference type="GO" id="GO:0004042">
    <property type="term" value="F:L-glutamate N-acetyltransferase activity"/>
    <property type="evidence" value="ECO:0007669"/>
    <property type="project" value="UniProtKB-UniRule"/>
</dbReference>
<dbReference type="InterPro" id="IPR002813">
    <property type="entry name" value="Arg_biosynth_ArgJ"/>
</dbReference>
<dbReference type="NCBIfam" id="TIGR00120">
    <property type="entry name" value="ArgJ"/>
    <property type="match status" value="1"/>
</dbReference>
<comment type="catalytic activity">
    <reaction evidence="8">
        <text>N(2)-acetyl-L-ornithine + L-glutamate = N-acetyl-L-glutamate + L-ornithine</text>
        <dbReference type="Rhea" id="RHEA:15349"/>
        <dbReference type="ChEBI" id="CHEBI:29985"/>
        <dbReference type="ChEBI" id="CHEBI:44337"/>
        <dbReference type="ChEBI" id="CHEBI:46911"/>
        <dbReference type="ChEBI" id="CHEBI:57805"/>
        <dbReference type="EC" id="2.3.1.35"/>
    </reaction>
</comment>
<feature type="binding site" evidence="8">
    <location>
        <position position="271"/>
    </location>
    <ligand>
        <name>substrate</name>
    </ligand>
</feature>
<dbReference type="InterPro" id="IPR016117">
    <property type="entry name" value="ArgJ-like_dom_sf"/>
</dbReference>
<feature type="site" description="Involved in the stabilization of negative charge on the oxyanion by the formation of the oxyanion hole" evidence="8">
    <location>
        <position position="116"/>
    </location>
</feature>
<dbReference type="HAMAP" id="MF_01106">
    <property type="entry name" value="ArgJ"/>
    <property type="match status" value="1"/>
</dbReference>
<gene>
    <name evidence="8 9" type="primary">argJ</name>
    <name evidence="9" type="ORF">FK256_04705</name>
</gene>
<comment type="pathway">
    <text evidence="8">Amino-acid biosynthesis; L-arginine biosynthesis; L-ornithine and N-acetyl-L-glutamate from L-glutamate and N(2)-acetyl-L-ornithine (cyclic): step 1/1.</text>
</comment>
<keyword evidence="8" id="KW-0511">Multifunctional enzyme</keyword>
<feature type="chain" id="PRO_5023496917" description="Arginine biosynthesis bifunctional protein ArgJ beta chain" evidence="8">
    <location>
        <begin position="191"/>
        <end position="398"/>
    </location>
</feature>
<evidence type="ECO:0000256" key="6">
    <source>
        <dbReference type="ARBA" id="ARBA00022813"/>
    </source>
</evidence>
<feature type="binding site" evidence="8">
    <location>
        <position position="191"/>
    </location>
    <ligand>
        <name>substrate</name>
    </ligand>
</feature>
<dbReference type="SUPFAM" id="SSF56266">
    <property type="entry name" value="DmpA/ArgJ-like"/>
    <property type="match status" value="1"/>
</dbReference>
<dbReference type="CDD" id="cd02152">
    <property type="entry name" value="OAT"/>
    <property type="match status" value="1"/>
</dbReference>